<dbReference type="Gene3D" id="3.40.50.720">
    <property type="entry name" value="NAD(P)-binding Rossmann-like Domain"/>
    <property type="match status" value="1"/>
</dbReference>
<organism evidence="2 3">
    <name type="scientific">Rhizocola hellebori</name>
    <dbReference type="NCBI Taxonomy" id="1392758"/>
    <lineage>
        <taxon>Bacteria</taxon>
        <taxon>Bacillati</taxon>
        <taxon>Actinomycetota</taxon>
        <taxon>Actinomycetes</taxon>
        <taxon>Micromonosporales</taxon>
        <taxon>Micromonosporaceae</taxon>
        <taxon>Rhizocola</taxon>
    </lineage>
</organism>
<dbReference type="PANTHER" id="PTHR48079">
    <property type="entry name" value="PROTEIN YEEZ"/>
    <property type="match status" value="1"/>
</dbReference>
<dbReference type="PANTHER" id="PTHR48079:SF6">
    <property type="entry name" value="NAD(P)-BINDING DOMAIN-CONTAINING PROTEIN-RELATED"/>
    <property type="match status" value="1"/>
</dbReference>
<dbReference type="RefSeq" id="WP_203908773.1">
    <property type="nucleotide sequence ID" value="NZ_BONY01000015.1"/>
</dbReference>
<keyword evidence="3" id="KW-1185">Reference proteome</keyword>
<evidence type="ECO:0000313" key="2">
    <source>
        <dbReference type="EMBL" id="GIH04900.1"/>
    </source>
</evidence>
<comment type="caution">
    <text evidence="2">The sequence shown here is derived from an EMBL/GenBank/DDBJ whole genome shotgun (WGS) entry which is preliminary data.</text>
</comment>
<reference evidence="2" key="1">
    <citation type="submission" date="2021-01" db="EMBL/GenBank/DDBJ databases">
        <title>Whole genome shotgun sequence of Rhizocola hellebori NBRC 109834.</title>
        <authorList>
            <person name="Komaki H."/>
            <person name="Tamura T."/>
        </authorList>
    </citation>
    <scope>NUCLEOTIDE SEQUENCE</scope>
    <source>
        <strain evidence="2">NBRC 109834</strain>
    </source>
</reference>
<gene>
    <name evidence="2" type="ORF">Rhe02_29670</name>
</gene>
<evidence type="ECO:0000259" key="1">
    <source>
        <dbReference type="Pfam" id="PF07993"/>
    </source>
</evidence>
<accession>A0A8J3VFW8</accession>
<dbReference type="GO" id="GO:0004029">
    <property type="term" value="F:aldehyde dehydrogenase (NAD+) activity"/>
    <property type="evidence" value="ECO:0007669"/>
    <property type="project" value="TreeGrafter"/>
</dbReference>
<evidence type="ECO:0000313" key="3">
    <source>
        <dbReference type="Proteomes" id="UP000612899"/>
    </source>
</evidence>
<feature type="domain" description="Thioester reductase (TE)" evidence="1">
    <location>
        <begin position="60"/>
        <end position="209"/>
    </location>
</feature>
<dbReference type="Proteomes" id="UP000612899">
    <property type="component" value="Unassembled WGS sequence"/>
</dbReference>
<name>A0A8J3VFW8_9ACTN</name>
<dbReference type="SUPFAM" id="SSF51735">
    <property type="entry name" value="NAD(P)-binding Rossmann-fold domains"/>
    <property type="match status" value="1"/>
</dbReference>
<dbReference type="InterPro" id="IPR013120">
    <property type="entry name" value="FAR_NAD-bd"/>
</dbReference>
<dbReference type="Pfam" id="PF07993">
    <property type="entry name" value="NAD_binding_4"/>
    <property type="match status" value="1"/>
</dbReference>
<protein>
    <submittedName>
        <fullName evidence="2">Dehydrogenase</fullName>
    </submittedName>
</protein>
<dbReference type="AlphaFoldDB" id="A0A8J3VFW8"/>
<dbReference type="InterPro" id="IPR051783">
    <property type="entry name" value="NAD(P)-dependent_oxidoreduct"/>
</dbReference>
<proteinExistence type="predicted"/>
<sequence>MLSPRVQRSVLVTGATGIVGSEVCRWLRERPELAVTAVSARGSAEDGVLAWRMGVDEPPESLCRHWDVVVNAAASTRWSMTEQEALTANVRSVEALHRLDPRPGLLVHLSTTHVIGLRGSVESPRLADYHNSYEWSKAAAERFVRGHFPGTVILRFPIVLGRRRDGEIARFTGFFKLLKAIASGMMPAIVGLPHAYLEMVSVDDVARAVTRIVTESRTDLTMVLGRAERAPTVDHVFELLFSVINSWRAGRGVAELARPPLLHPDRWDRFFLPFARQHLSPAQQRVIDVFSEFRPYLAMTEPLPASEVVGEVSSVIRRTVACWAQRNPAAASAIPQAWS</sequence>
<dbReference type="EMBL" id="BONY01000015">
    <property type="protein sequence ID" value="GIH04900.1"/>
    <property type="molecule type" value="Genomic_DNA"/>
</dbReference>
<dbReference type="GO" id="GO:0005737">
    <property type="term" value="C:cytoplasm"/>
    <property type="evidence" value="ECO:0007669"/>
    <property type="project" value="TreeGrafter"/>
</dbReference>
<dbReference type="InterPro" id="IPR036291">
    <property type="entry name" value="NAD(P)-bd_dom_sf"/>
</dbReference>